<feature type="non-terminal residue" evidence="3">
    <location>
        <position position="251"/>
    </location>
</feature>
<dbReference type="AlphaFoldDB" id="A0A023BBR9"/>
<dbReference type="GeneID" id="22911012"/>
<organism evidence="3 4">
    <name type="scientific">Gregarina niphandrodes</name>
    <name type="common">Septate eugregarine</name>
    <dbReference type="NCBI Taxonomy" id="110365"/>
    <lineage>
        <taxon>Eukaryota</taxon>
        <taxon>Sar</taxon>
        <taxon>Alveolata</taxon>
        <taxon>Apicomplexa</taxon>
        <taxon>Conoidasida</taxon>
        <taxon>Gregarinasina</taxon>
        <taxon>Eugregarinorida</taxon>
        <taxon>Gregarinidae</taxon>
        <taxon>Gregarina</taxon>
    </lineage>
</organism>
<sequence>MRNCAASSRARQPPMIVLAALSLATDSVEAGIETSAEPISVPTECDRAELEEKVAAAVTQFQTHEAGRSQWEGVVSATRAQHDLALYPEVSEAINKFATSVIADGEMEAAAAALNAAANNAVENIRNARLQPDCSDEQLLTTLNSVVAQNAVADMTRKMDDSAQAFSEAYTVLAQQAKTAQQTKTDHEPTHDGEPNDDGEITPDQEAATSQQVIQITNVDPAAVKLVHEYAQELQNRRMQMFWNFIQQLKL</sequence>
<evidence type="ECO:0000313" key="4">
    <source>
        <dbReference type="Proteomes" id="UP000019763"/>
    </source>
</evidence>
<feature type="compositionally biased region" description="Basic and acidic residues" evidence="1">
    <location>
        <begin position="184"/>
        <end position="194"/>
    </location>
</feature>
<keyword evidence="4" id="KW-1185">Reference proteome</keyword>
<comment type="caution">
    <text evidence="3">The sequence shown here is derived from an EMBL/GenBank/DDBJ whole genome shotgun (WGS) entry which is preliminary data.</text>
</comment>
<feature type="chain" id="PRO_5001516852" description="Transmembrane protein" evidence="2">
    <location>
        <begin position="31"/>
        <end position="251"/>
    </location>
</feature>
<evidence type="ECO:0000256" key="2">
    <source>
        <dbReference type="SAM" id="SignalP"/>
    </source>
</evidence>
<reference evidence="3" key="1">
    <citation type="submission" date="2013-12" db="EMBL/GenBank/DDBJ databases">
        <authorList>
            <person name="Omoto C.K."/>
            <person name="Sibley D."/>
            <person name="Venepally P."/>
            <person name="Hadjithomas M."/>
            <person name="Karamycheva S."/>
            <person name="Brunk B."/>
            <person name="Roos D."/>
            <person name="Caler E."/>
            <person name="Lorenzi H."/>
        </authorList>
    </citation>
    <scope>NUCLEOTIDE SEQUENCE</scope>
</reference>
<feature type="region of interest" description="Disordered" evidence="1">
    <location>
        <begin position="177"/>
        <end position="209"/>
    </location>
</feature>
<proteinExistence type="predicted"/>
<feature type="signal peptide" evidence="2">
    <location>
        <begin position="1"/>
        <end position="30"/>
    </location>
</feature>
<evidence type="ECO:0008006" key="5">
    <source>
        <dbReference type="Google" id="ProtNLM"/>
    </source>
</evidence>
<protein>
    <recommendedName>
        <fullName evidence="5">Transmembrane protein</fullName>
    </recommendedName>
</protein>
<gene>
    <name evidence="3" type="ORF">GNI_020560</name>
</gene>
<name>A0A023BBR9_GRENI</name>
<keyword evidence="2" id="KW-0732">Signal</keyword>
<dbReference type="RefSeq" id="XP_011134284.1">
    <property type="nucleotide sequence ID" value="XM_011135982.1"/>
</dbReference>
<evidence type="ECO:0000313" key="3">
    <source>
        <dbReference type="EMBL" id="EZG80926.1"/>
    </source>
</evidence>
<dbReference type="Proteomes" id="UP000019763">
    <property type="component" value="Unassembled WGS sequence"/>
</dbReference>
<evidence type="ECO:0000256" key="1">
    <source>
        <dbReference type="SAM" id="MobiDB-lite"/>
    </source>
</evidence>
<dbReference type="VEuPathDB" id="CryptoDB:GNI_020560"/>
<dbReference type="EMBL" id="AFNH02000149">
    <property type="protein sequence ID" value="EZG80926.1"/>
    <property type="molecule type" value="Genomic_DNA"/>
</dbReference>
<accession>A0A023BBR9</accession>